<organism evidence="2 3">
    <name type="scientific">Onychostoma macrolepis</name>
    <dbReference type="NCBI Taxonomy" id="369639"/>
    <lineage>
        <taxon>Eukaryota</taxon>
        <taxon>Metazoa</taxon>
        <taxon>Chordata</taxon>
        <taxon>Craniata</taxon>
        <taxon>Vertebrata</taxon>
        <taxon>Euteleostomi</taxon>
        <taxon>Actinopterygii</taxon>
        <taxon>Neopterygii</taxon>
        <taxon>Teleostei</taxon>
        <taxon>Ostariophysi</taxon>
        <taxon>Cypriniformes</taxon>
        <taxon>Cyprinidae</taxon>
        <taxon>Acrossocheilinae</taxon>
        <taxon>Onychostoma</taxon>
    </lineage>
</organism>
<sequence>MLKRTEEILKKEHEEFLICNMYEDGDDGSSVDENLSRSGGSVREDDKEEDPVESTKTGRDGGVMTTGKAKLNFVMCGNNTTLKTSVSKVFRGQSINKRINFTSEREEQCVCDERGEDTWTANQCNRASSSHSALRGGSDASDSQLCVSL</sequence>
<feature type="region of interest" description="Disordered" evidence="1">
    <location>
        <begin position="22"/>
        <end position="64"/>
    </location>
</feature>
<keyword evidence="3" id="KW-1185">Reference proteome</keyword>
<protein>
    <submittedName>
        <fullName evidence="2">Uncharacterized protein</fullName>
    </submittedName>
</protein>
<evidence type="ECO:0000313" key="3">
    <source>
        <dbReference type="Proteomes" id="UP000579812"/>
    </source>
</evidence>
<dbReference type="AlphaFoldDB" id="A0A7J6BQY2"/>
<evidence type="ECO:0000256" key="1">
    <source>
        <dbReference type="SAM" id="MobiDB-lite"/>
    </source>
</evidence>
<feature type="compositionally biased region" description="Polar residues" evidence="1">
    <location>
        <begin position="140"/>
        <end position="149"/>
    </location>
</feature>
<feature type="region of interest" description="Disordered" evidence="1">
    <location>
        <begin position="128"/>
        <end position="149"/>
    </location>
</feature>
<dbReference type="EMBL" id="JAAMOB010000022">
    <property type="protein sequence ID" value="KAF4097346.1"/>
    <property type="molecule type" value="Genomic_DNA"/>
</dbReference>
<comment type="caution">
    <text evidence="2">The sequence shown here is derived from an EMBL/GenBank/DDBJ whole genome shotgun (WGS) entry which is preliminary data.</text>
</comment>
<dbReference type="Proteomes" id="UP000579812">
    <property type="component" value="Unassembled WGS sequence"/>
</dbReference>
<name>A0A7J6BQY2_9TELE</name>
<gene>
    <name evidence="2" type="ORF">G5714_021354</name>
</gene>
<accession>A0A7J6BQY2</accession>
<reference evidence="2 3" key="1">
    <citation type="submission" date="2020-04" db="EMBL/GenBank/DDBJ databases">
        <title>Chromosome-level genome assembly of a cyprinid fish Onychostoma macrolepis by integration of Nanopore Sequencing, Bionano and Hi-C technology.</title>
        <authorList>
            <person name="Wang D."/>
        </authorList>
    </citation>
    <scope>NUCLEOTIDE SEQUENCE [LARGE SCALE GENOMIC DNA]</scope>
    <source>
        <strain evidence="2">SWU-2019</strain>
        <tissue evidence="2">Muscle</tissue>
    </source>
</reference>
<evidence type="ECO:0000313" key="2">
    <source>
        <dbReference type="EMBL" id="KAF4097346.1"/>
    </source>
</evidence>
<proteinExistence type="predicted"/>